<dbReference type="STRING" id="908809.ABG79_01270"/>
<dbReference type="InterPro" id="IPR050708">
    <property type="entry name" value="T6SS_VgrG/RHS"/>
</dbReference>
<keyword evidence="2" id="KW-0378">Hydrolase</keyword>
<protein>
    <submittedName>
        <fullName evidence="2">tRNA nuclease WapA</fullName>
        <ecNumber evidence="2">3.1.-.-</ecNumber>
    </submittedName>
</protein>
<dbReference type="PANTHER" id="PTHR32305:SF15">
    <property type="entry name" value="PROTEIN RHSA-RELATED"/>
    <property type="match status" value="1"/>
</dbReference>
<keyword evidence="3" id="KW-1185">Reference proteome</keyword>
<dbReference type="EC" id="3.1.-.-" evidence="2"/>
<dbReference type="InterPro" id="IPR022385">
    <property type="entry name" value="Rhs_assc_core"/>
</dbReference>
<feature type="compositionally biased region" description="Basic and acidic residues" evidence="1">
    <location>
        <begin position="204"/>
        <end position="220"/>
    </location>
</feature>
<feature type="region of interest" description="Disordered" evidence="1">
    <location>
        <begin position="204"/>
        <end position="227"/>
    </location>
</feature>
<dbReference type="EMBL" id="LKHP01000006">
    <property type="protein sequence ID" value="KRQ86779.1"/>
    <property type="molecule type" value="Genomic_DNA"/>
</dbReference>
<name>A0A0R3JTF5_CALMK</name>
<dbReference type="NCBIfam" id="TIGR03696">
    <property type="entry name" value="Rhs_assc_core"/>
    <property type="match status" value="1"/>
</dbReference>
<accession>A0A0R3JTF5</accession>
<evidence type="ECO:0000313" key="3">
    <source>
        <dbReference type="Proteomes" id="UP000052015"/>
    </source>
</evidence>
<evidence type="ECO:0000313" key="2">
    <source>
        <dbReference type="EMBL" id="KRQ86779.1"/>
    </source>
</evidence>
<dbReference type="Proteomes" id="UP000052015">
    <property type="component" value="Unassembled WGS sequence"/>
</dbReference>
<dbReference type="GO" id="GO:0016787">
    <property type="term" value="F:hydrolase activity"/>
    <property type="evidence" value="ECO:0007669"/>
    <property type="project" value="UniProtKB-KW"/>
</dbReference>
<sequence length="227" mass="26212">MIAGGNVISIDGSLATTVGVKNPYRYRGYRYDEETKLYYPQSRYYNPEWGRFVNADDVKNISIGKLLTANLFAYCLNNTVNLIDIDGNRPKSDVFKRKQSGVNFRLDEFIYEAVDVTITVIFIYETFKFTKGFIWQGMKNNANNGLVNFKNTFPQDPNKFNPKGLIRKEYNKGKIIKWHDPTTGKAIYEWNADAKYGDHYHYTPDGKNRMPHPDTGDTHIKPGQRIP</sequence>
<gene>
    <name evidence="2" type="primary">wapA_2</name>
    <name evidence="2" type="ORF">ABG79_01270</name>
</gene>
<dbReference type="PANTHER" id="PTHR32305">
    <property type="match status" value="1"/>
</dbReference>
<reference evidence="2 3" key="1">
    <citation type="submission" date="2015-09" db="EMBL/GenBank/DDBJ databases">
        <title>Draft genome sequence of a Caloramator mitchellensis, a moderate thermophile from the Great Artesian Basin of Australia.</title>
        <authorList>
            <person name="Patel B.K."/>
        </authorList>
    </citation>
    <scope>NUCLEOTIDE SEQUENCE [LARGE SCALE GENOMIC DNA]</scope>
    <source>
        <strain evidence="2 3">VF08</strain>
    </source>
</reference>
<dbReference type="Gene3D" id="2.180.10.10">
    <property type="entry name" value="RHS repeat-associated core"/>
    <property type="match status" value="1"/>
</dbReference>
<organism evidence="2 3">
    <name type="scientific">Caloramator mitchellensis</name>
    <dbReference type="NCBI Taxonomy" id="908809"/>
    <lineage>
        <taxon>Bacteria</taxon>
        <taxon>Bacillati</taxon>
        <taxon>Bacillota</taxon>
        <taxon>Clostridia</taxon>
        <taxon>Eubacteriales</taxon>
        <taxon>Clostridiaceae</taxon>
        <taxon>Caloramator</taxon>
    </lineage>
</organism>
<dbReference type="RefSeq" id="WP_057978273.1">
    <property type="nucleotide sequence ID" value="NZ_LKHP01000006.1"/>
</dbReference>
<evidence type="ECO:0000256" key="1">
    <source>
        <dbReference type="SAM" id="MobiDB-lite"/>
    </source>
</evidence>
<proteinExistence type="predicted"/>
<dbReference type="AlphaFoldDB" id="A0A0R3JTF5"/>
<comment type="caution">
    <text evidence="2">The sequence shown here is derived from an EMBL/GenBank/DDBJ whole genome shotgun (WGS) entry which is preliminary data.</text>
</comment>